<comment type="caution">
    <text evidence="2">The sequence shown here is derived from an EMBL/GenBank/DDBJ whole genome shotgun (WGS) entry which is preliminary data.</text>
</comment>
<reference evidence="2" key="1">
    <citation type="submission" date="2018-11" db="EMBL/GenBank/DDBJ databases">
        <authorList>
            <consortium name="Pathogen Informatics"/>
        </authorList>
    </citation>
    <scope>NUCLEOTIDE SEQUENCE</scope>
</reference>
<dbReference type="EMBL" id="CAAALY010252821">
    <property type="protein sequence ID" value="VEL36652.1"/>
    <property type="molecule type" value="Genomic_DNA"/>
</dbReference>
<feature type="region of interest" description="Disordered" evidence="1">
    <location>
        <begin position="57"/>
        <end position="83"/>
    </location>
</feature>
<evidence type="ECO:0000313" key="3">
    <source>
        <dbReference type="Proteomes" id="UP000784294"/>
    </source>
</evidence>
<proteinExistence type="predicted"/>
<organism evidence="2 3">
    <name type="scientific">Protopolystoma xenopodis</name>
    <dbReference type="NCBI Taxonomy" id="117903"/>
    <lineage>
        <taxon>Eukaryota</taxon>
        <taxon>Metazoa</taxon>
        <taxon>Spiralia</taxon>
        <taxon>Lophotrochozoa</taxon>
        <taxon>Platyhelminthes</taxon>
        <taxon>Monogenea</taxon>
        <taxon>Polyopisthocotylea</taxon>
        <taxon>Polystomatidea</taxon>
        <taxon>Polystomatidae</taxon>
        <taxon>Protopolystoma</taxon>
    </lineage>
</organism>
<feature type="compositionally biased region" description="Polar residues" evidence="1">
    <location>
        <begin position="74"/>
        <end position="83"/>
    </location>
</feature>
<gene>
    <name evidence="2" type="ORF">PXEA_LOCUS30092</name>
</gene>
<evidence type="ECO:0000313" key="2">
    <source>
        <dbReference type="EMBL" id="VEL36652.1"/>
    </source>
</evidence>
<dbReference type="AlphaFoldDB" id="A0A3S5B044"/>
<evidence type="ECO:0000256" key="1">
    <source>
        <dbReference type="SAM" id="MobiDB-lite"/>
    </source>
</evidence>
<name>A0A3S5B044_9PLAT</name>
<sequence length="83" mass="9294">MPDRLKEVSLDSPRQTLAKTRLEVSLAHTITNHDQDTTGCQATLVSKTLTGTVSSRQICGNKARMPRGRRIKQNDYQQPSKEV</sequence>
<accession>A0A3S5B044</accession>
<keyword evidence="3" id="KW-1185">Reference proteome</keyword>
<dbReference type="Proteomes" id="UP000784294">
    <property type="component" value="Unassembled WGS sequence"/>
</dbReference>
<protein>
    <submittedName>
        <fullName evidence="2">Uncharacterized protein</fullName>
    </submittedName>
</protein>